<keyword evidence="1 2" id="KW-0143">Chaperone</keyword>
<dbReference type="InterPro" id="IPR002669">
    <property type="entry name" value="UreD"/>
</dbReference>
<comment type="caution">
    <text evidence="3">The sequence shown here is derived from an EMBL/GenBank/DDBJ whole genome shotgun (WGS) entry which is preliminary data.</text>
</comment>
<dbReference type="AlphaFoldDB" id="A0A8J3R714"/>
<reference evidence="3" key="1">
    <citation type="submission" date="2021-01" db="EMBL/GenBank/DDBJ databases">
        <title>Whole genome shotgun sequence of Sphaerimonospora thailandensis NBRC 107569.</title>
        <authorList>
            <person name="Komaki H."/>
            <person name="Tamura T."/>
        </authorList>
    </citation>
    <scope>NUCLEOTIDE SEQUENCE</scope>
    <source>
        <strain evidence="3">NBRC 107569</strain>
    </source>
</reference>
<dbReference type="HAMAP" id="MF_01384">
    <property type="entry name" value="UreD"/>
    <property type="match status" value="1"/>
</dbReference>
<dbReference type="GO" id="GO:0016151">
    <property type="term" value="F:nickel cation binding"/>
    <property type="evidence" value="ECO:0007669"/>
    <property type="project" value="UniProtKB-UniRule"/>
</dbReference>
<dbReference type="Proteomes" id="UP000610966">
    <property type="component" value="Unassembled WGS sequence"/>
</dbReference>
<dbReference type="Pfam" id="PF01774">
    <property type="entry name" value="UreD"/>
    <property type="match status" value="1"/>
</dbReference>
<protein>
    <recommendedName>
        <fullName evidence="2">Urease accessory protein UreD</fullName>
    </recommendedName>
</protein>
<organism evidence="3 4">
    <name type="scientific">Sphaerimonospora thailandensis</name>
    <dbReference type="NCBI Taxonomy" id="795644"/>
    <lineage>
        <taxon>Bacteria</taxon>
        <taxon>Bacillati</taxon>
        <taxon>Actinomycetota</taxon>
        <taxon>Actinomycetes</taxon>
        <taxon>Streptosporangiales</taxon>
        <taxon>Streptosporangiaceae</taxon>
        <taxon>Sphaerimonospora</taxon>
    </lineage>
</organism>
<name>A0A8J3R714_9ACTN</name>
<comment type="subunit">
    <text evidence="2">UreD, UreF and UreG form a complex that acts as a GTP-hydrolysis-dependent molecular chaperone, activating the urease apoprotein by helping to assemble the nickel containing metallocenter of UreC. The UreE protein probably delivers the nickel.</text>
</comment>
<accession>A0A8J3R714</accession>
<dbReference type="GO" id="GO:0005737">
    <property type="term" value="C:cytoplasm"/>
    <property type="evidence" value="ECO:0007669"/>
    <property type="project" value="UniProtKB-SubCell"/>
</dbReference>
<keyword evidence="4" id="KW-1185">Reference proteome</keyword>
<evidence type="ECO:0000313" key="4">
    <source>
        <dbReference type="Proteomes" id="UP000610966"/>
    </source>
</evidence>
<evidence type="ECO:0000313" key="3">
    <source>
        <dbReference type="EMBL" id="GIH68634.1"/>
    </source>
</evidence>
<keyword evidence="2" id="KW-0996">Nickel insertion</keyword>
<comment type="function">
    <text evidence="2">Required for maturation of urease via the functional incorporation of the urease nickel metallocenter.</text>
</comment>
<comment type="subcellular location">
    <subcellularLocation>
        <location evidence="2">Cytoplasm</location>
    </subcellularLocation>
</comment>
<dbReference type="EMBL" id="BOOG01000009">
    <property type="protein sequence ID" value="GIH68634.1"/>
    <property type="molecule type" value="Genomic_DNA"/>
</dbReference>
<gene>
    <name evidence="2 3" type="primary">ureD</name>
    <name evidence="3" type="ORF">Mth01_08870</name>
</gene>
<proteinExistence type="inferred from homology"/>
<comment type="similarity">
    <text evidence="2">Belongs to the UreD family.</text>
</comment>
<evidence type="ECO:0000256" key="2">
    <source>
        <dbReference type="HAMAP-Rule" id="MF_01384"/>
    </source>
</evidence>
<sequence length="285" mass="29073">MTIVSGMTGTAPPTAGTVMSATGAGAITARAVIRTAAGPGGTTRLETLLSDPPLTLRRTGPARVHLVGSGAGPLGGDHLTLDVDIAPGTALEIRSVAAMLVLPGPADSTMTVNARVGAGASLRYSPEPTVLAAGCTHRLTVRLSLAADAEVFWREEIIFGRHGERPGRGHSRFDVTVADRPLLRQDLVVGRPSVEGSPAVYGHARCVGSSLVAGPRWSARAVPAIGNDPPTAPVQASGDGWTALPLAGPGVLVSALAPDAVELRARLTRGEEAAERIAAGRIVAW</sequence>
<keyword evidence="2" id="KW-0963">Cytoplasm</keyword>
<evidence type="ECO:0000256" key="1">
    <source>
        <dbReference type="ARBA" id="ARBA00023186"/>
    </source>
</evidence>